<dbReference type="EMBL" id="LGYO01000042">
    <property type="protein sequence ID" value="KNZ40844.1"/>
    <property type="molecule type" value="Genomic_DNA"/>
</dbReference>
<evidence type="ECO:0000256" key="1">
    <source>
        <dbReference type="ARBA" id="ARBA00004127"/>
    </source>
</evidence>
<comment type="caution">
    <text evidence="6">The sequence shown here is derived from an EMBL/GenBank/DDBJ whole genome shotgun (WGS) entry which is preliminary data.</text>
</comment>
<dbReference type="RefSeq" id="WP_050741302.1">
    <property type="nucleotide sequence ID" value="NZ_LGYO01000042.1"/>
</dbReference>
<evidence type="ECO:0000256" key="5">
    <source>
        <dbReference type="SAM" id="Phobius"/>
    </source>
</evidence>
<dbReference type="Proteomes" id="UP000036873">
    <property type="component" value="Unassembled WGS sequence"/>
</dbReference>
<proteinExistence type="predicted"/>
<evidence type="ECO:0000313" key="6">
    <source>
        <dbReference type="EMBL" id="KNZ40844.1"/>
    </source>
</evidence>
<dbReference type="PANTHER" id="PTHR43847:SF1">
    <property type="entry name" value="BLL3993 PROTEIN"/>
    <property type="match status" value="1"/>
</dbReference>
<organism evidence="6 7">
    <name type="scientific">Acetobacterium bakii</name>
    <dbReference type="NCBI Taxonomy" id="52689"/>
    <lineage>
        <taxon>Bacteria</taxon>
        <taxon>Bacillati</taxon>
        <taxon>Bacillota</taxon>
        <taxon>Clostridia</taxon>
        <taxon>Eubacteriales</taxon>
        <taxon>Eubacteriaceae</taxon>
        <taxon>Acetobacterium</taxon>
    </lineage>
</organism>
<comment type="subcellular location">
    <subcellularLocation>
        <location evidence="1">Endomembrane system</location>
        <topology evidence="1">Multi-pass membrane protein</topology>
    </subcellularLocation>
</comment>
<keyword evidence="7" id="KW-1185">Reference proteome</keyword>
<feature type="transmembrane region" description="Helical" evidence="5">
    <location>
        <begin position="21"/>
        <end position="43"/>
    </location>
</feature>
<dbReference type="OrthoDB" id="5471300at2"/>
<name>A0A0L6TX62_9FIRM</name>
<dbReference type="Pfam" id="PF04191">
    <property type="entry name" value="PEMT"/>
    <property type="match status" value="1"/>
</dbReference>
<sequence length="210" mass="24093">MLKYEEKLHFDEHYSKLQSNRFLLVSLGLARGILGYVFLYLLIKHIFLYLPDLQPWDSANAWFTLCGIRFVKADSAYFLCGLIVSCYGTLRLSKITAQNHSARSKNGIRPQKLLSDGCYAKVRHPMYGTFIILQAGFMLSLRSFVGMILALLIIVFQYMNAIIEEQKQLKPLFGKEYDWYSKNVTNIILTKTEFFVLVSTAILSAIGFAF</sequence>
<gene>
    <name evidence="6" type="ORF">AKG39_15425</name>
</gene>
<keyword evidence="2 5" id="KW-0812">Transmembrane</keyword>
<reference evidence="7" key="1">
    <citation type="submission" date="2015-07" db="EMBL/GenBank/DDBJ databases">
        <title>Draft genome sequence of Acetobacterium bakii DSM 8293, a potential psychrophilic chemical producer through syngas fermentation.</title>
        <authorList>
            <person name="Song Y."/>
            <person name="Hwang S."/>
            <person name="Cho B.-K."/>
        </authorList>
    </citation>
    <scope>NUCLEOTIDE SEQUENCE [LARGE SCALE GENOMIC DNA]</scope>
    <source>
        <strain evidence="7">DSM 8239</strain>
    </source>
</reference>
<dbReference type="AlphaFoldDB" id="A0A0L6TX62"/>
<keyword evidence="4 5" id="KW-0472">Membrane</keyword>
<accession>A0A0L6TX62</accession>
<dbReference type="STRING" id="52689.AKG39_15425"/>
<evidence type="ECO:0000256" key="3">
    <source>
        <dbReference type="ARBA" id="ARBA00022989"/>
    </source>
</evidence>
<feature type="transmembrane region" description="Helical" evidence="5">
    <location>
        <begin position="184"/>
        <end position="209"/>
    </location>
</feature>
<evidence type="ECO:0000313" key="7">
    <source>
        <dbReference type="Proteomes" id="UP000036873"/>
    </source>
</evidence>
<keyword evidence="3 5" id="KW-1133">Transmembrane helix</keyword>
<dbReference type="PANTHER" id="PTHR43847">
    <property type="entry name" value="BLL3993 PROTEIN"/>
    <property type="match status" value="1"/>
</dbReference>
<evidence type="ECO:0008006" key="8">
    <source>
        <dbReference type="Google" id="ProtNLM"/>
    </source>
</evidence>
<dbReference type="InterPro" id="IPR007318">
    <property type="entry name" value="Phopholipid_MeTrfase"/>
</dbReference>
<dbReference type="InterPro" id="IPR052527">
    <property type="entry name" value="Metal_cation-efflux_comp"/>
</dbReference>
<protein>
    <recommendedName>
        <fullName evidence="8">Isoprenylcysteine carboxyl methyltransferase</fullName>
    </recommendedName>
</protein>
<evidence type="ECO:0000256" key="4">
    <source>
        <dbReference type="ARBA" id="ARBA00023136"/>
    </source>
</evidence>
<evidence type="ECO:0000256" key="2">
    <source>
        <dbReference type="ARBA" id="ARBA00022692"/>
    </source>
</evidence>
<dbReference type="GO" id="GO:0012505">
    <property type="term" value="C:endomembrane system"/>
    <property type="evidence" value="ECO:0007669"/>
    <property type="project" value="UniProtKB-SubCell"/>
</dbReference>
<dbReference type="Gene3D" id="1.20.120.1630">
    <property type="match status" value="1"/>
</dbReference>